<dbReference type="InterPro" id="IPR004101">
    <property type="entry name" value="Mur_ligase_C"/>
</dbReference>
<dbReference type="GO" id="GO:0009252">
    <property type="term" value="P:peptidoglycan biosynthetic process"/>
    <property type="evidence" value="ECO:0007669"/>
    <property type="project" value="UniProtKB-UniRule"/>
</dbReference>
<dbReference type="GO" id="GO:0005737">
    <property type="term" value="C:cytoplasm"/>
    <property type="evidence" value="ECO:0007669"/>
    <property type="project" value="UniProtKB-SubCell"/>
</dbReference>
<dbReference type="GO" id="GO:0005524">
    <property type="term" value="F:ATP binding"/>
    <property type="evidence" value="ECO:0007669"/>
    <property type="project" value="UniProtKB-UniRule"/>
</dbReference>
<evidence type="ECO:0000259" key="14">
    <source>
        <dbReference type="Pfam" id="PF08245"/>
    </source>
</evidence>
<dbReference type="Proteomes" id="UP000280344">
    <property type="component" value="Chromosome"/>
</dbReference>
<dbReference type="SUPFAM" id="SSF63418">
    <property type="entry name" value="MurE/MurF N-terminal domain"/>
    <property type="match status" value="1"/>
</dbReference>
<dbReference type="SUPFAM" id="SSF53244">
    <property type="entry name" value="MurD-like peptide ligases, peptide-binding domain"/>
    <property type="match status" value="1"/>
</dbReference>
<dbReference type="GO" id="GO:0008360">
    <property type="term" value="P:regulation of cell shape"/>
    <property type="evidence" value="ECO:0007669"/>
    <property type="project" value="UniProtKB-KW"/>
</dbReference>
<evidence type="ECO:0000256" key="6">
    <source>
        <dbReference type="ARBA" id="ARBA00022960"/>
    </source>
</evidence>
<dbReference type="PANTHER" id="PTHR43024">
    <property type="entry name" value="UDP-N-ACETYLMURAMOYL-TRIPEPTIDE--D-ALANYL-D-ALANINE LIGASE"/>
    <property type="match status" value="1"/>
</dbReference>
<keyword evidence="8 10" id="KW-0131">Cell cycle</keyword>
<dbReference type="GO" id="GO:0047480">
    <property type="term" value="F:UDP-N-acetylmuramoyl-tripeptide-D-alanyl-D-alanine ligase activity"/>
    <property type="evidence" value="ECO:0007669"/>
    <property type="project" value="UniProtKB-UniRule"/>
</dbReference>
<name>A0A3Q9G6E4_9ACTO</name>
<proteinExistence type="inferred from homology"/>
<keyword evidence="16" id="KW-1185">Reference proteome</keyword>
<organism evidence="15 16">
    <name type="scientific">Flaviflexus ciconiae</name>
    <dbReference type="NCBI Taxonomy" id="2496867"/>
    <lineage>
        <taxon>Bacteria</taxon>
        <taxon>Bacillati</taxon>
        <taxon>Actinomycetota</taxon>
        <taxon>Actinomycetes</taxon>
        <taxon>Actinomycetales</taxon>
        <taxon>Actinomycetaceae</taxon>
        <taxon>Flaviflexus</taxon>
    </lineage>
</organism>
<comment type="function">
    <text evidence="10 11">Involved in cell wall formation. Catalyzes the final step in the synthesis of UDP-N-acetylmuramoyl-pentapeptide, the precursor of murein.</text>
</comment>
<evidence type="ECO:0000256" key="9">
    <source>
        <dbReference type="ARBA" id="ARBA00023316"/>
    </source>
</evidence>
<evidence type="ECO:0000256" key="11">
    <source>
        <dbReference type="RuleBase" id="RU004136"/>
    </source>
</evidence>
<dbReference type="GO" id="GO:0071555">
    <property type="term" value="P:cell wall organization"/>
    <property type="evidence" value="ECO:0007669"/>
    <property type="project" value="UniProtKB-KW"/>
</dbReference>
<feature type="domain" description="Mur ligase N-terminal catalytic" evidence="12">
    <location>
        <begin position="29"/>
        <end position="102"/>
    </location>
</feature>
<dbReference type="InterPro" id="IPR035911">
    <property type="entry name" value="MurE/MurF_N"/>
</dbReference>
<dbReference type="OrthoDB" id="9800958at2"/>
<dbReference type="InterPro" id="IPR000713">
    <property type="entry name" value="Mur_ligase_N"/>
</dbReference>
<evidence type="ECO:0000256" key="8">
    <source>
        <dbReference type="ARBA" id="ARBA00023306"/>
    </source>
</evidence>
<dbReference type="RefSeq" id="WP_126703026.1">
    <property type="nucleotide sequence ID" value="NZ_CP034593.1"/>
</dbReference>
<keyword evidence="1 10" id="KW-0963">Cytoplasm</keyword>
<dbReference type="UniPathway" id="UPA00219"/>
<dbReference type="KEGG" id="flh:EJ997_01580"/>
<dbReference type="SUPFAM" id="SSF53623">
    <property type="entry name" value="MurD-like peptide ligases, catalytic domain"/>
    <property type="match status" value="1"/>
</dbReference>
<evidence type="ECO:0000256" key="5">
    <source>
        <dbReference type="ARBA" id="ARBA00022840"/>
    </source>
</evidence>
<dbReference type="Gene3D" id="3.40.1190.10">
    <property type="entry name" value="Mur-like, catalytic domain"/>
    <property type="match status" value="1"/>
</dbReference>
<evidence type="ECO:0000259" key="13">
    <source>
        <dbReference type="Pfam" id="PF02875"/>
    </source>
</evidence>
<evidence type="ECO:0000259" key="12">
    <source>
        <dbReference type="Pfam" id="PF01225"/>
    </source>
</evidence>
<dbReference type="Pfam" id="PF08245">
    <property type="entry name" value="Mur_ligase_M"/>
    <property type="match status" value="1"/>
</dbReference>
<accession>A0A3Q9G6E4</accession>
<comment type="catalytic activity">
    <reaction evidence="10 11">
        <text>D-alanyl-D-alanine + UDP-N-acetyl-alpha-D-muramoyl-L-alanyl-gamma-D-glutamyl-meso-2,6-diaminopimelate + ATP = UDP-N-acetyl-alpha-D-muramoyl-L-alanyl-gamma-D-glutamyl-meso-2,6-diaminopimeloyl-D-alanyl-D-alanine + ADP + phosphate + H(+)</text>
        <dbReference type="Rhea" id="RHEA:28374"/>
        <dbReference type="ChEBI" id="CHEBI:15378"/>
        <dbReference type="ChEBI" id="CHEBI:30616"/>
        <dbReference type="ChEBI" id="CHEBI:43474"/>
        <dbReference type="ChEBI" id="CHEBI:57822"/>
        <dbReference type="ChEBI" id="CHEBI:61386"/>
        <dbReference type="ChEBI" id="CHEBI:83905"/>
        <dbReference type="ChEBI" id="CHEBI:456216"/>
        <dbReference type="EC" id="6.3.2.10"/>
    </reaction>
</comment>
<evidence type="ECO:0000256" key="10">
    <source>
        <dbReference type="HAMAP-Rule" id="MF_02019"/>
    </source>
</evidence>
<feature type="domain" description="Mur ligase C-terminal" evidence="13">
    <location>
        <begin position="327"/>
        <end position="446"/>
    </location>
</feature>
<dbReference type="PANTHER" id="PTHR43024:SF1">
    <property type="entry name" value="UDP-N-ACETYLMURAMOYL-TRIPEPTIDE--D-ALANYL-D-ALANINE LIGASE"/>
    <property type="match status" value="1"/>
</dbReference>
<keyword evidence="5 10" id="KW-0067">ATP-binding</keyword>
<dbReference type="AlphaFoldDB" id="A0A3Q9G6E4"/>
<evidence type="ECO:0000256" key="2">
    <source>
        <dbReference type="ARBA" id="ARBA00022598"/>
    </source>
</evidence>
<comment type="similarity">
    <text evidence="10">Belongs to the MurCDEF family. MurF subfamily.</text>
</comment>
<feature type="binding site" evidence="10">
    <location>
        <begin position="120"/>
        <end position="126"/>
    </location>
    <ligand>
        <name>ATP</name>
        <dbReference type="ChEBI" id="CHEBI:30616"/>
    </ligand>
</feature>
<dbReference type="Pfam" id="PF02875">
    <property type="entry name" value="Mur_ligase_C"/>
    <property type="match status" value="1"/>
</dbReference>
<keyword evidence="9 10" id="KW-0961">Cell wall biogenesis/degradation</keyword>
<feature type="domain" description="Mur ligase central" evidence="14">
    <location>
        <begin position="118"/>
        <end position="303"/>
    </location>
</feature>
<evidence type="ECO:0000313" key="16">
    <source>
        <dbReference type="Proteomes" id="UP000280344"/>
    </source>
</evidence>
<dbReference type="HAMAP" id="MF_02019">
    <property type="entry name" value="MurF"/>
    <property type="match status" value="1"/>
</dbReference>
<comment type="pathway">
    <text evidence="10 11">Cell wall biogenesis; peptidoglycan biosynthesis.</text>
</comment>
<keyword evidence="7 10" id="KW-0573">Peptidoglycan synthesis</keyword>
<evidence type="ECO:0000256" key="1">
    <source>
        <dbReference type="ARBA" id="ARBA00022490"/>
    </source>
</evidence>
<evidence type="ECO:0000256" key="7">
    <source>
        <dbReference type="ARBA" id="ARBA00022984"/>
    </source>
</evidence>
<reference evidence="15 16" key="1">
    <citation type="submission" date="2018-12" db="EMBL/GenBank/DDBJ databases">
        <title>Complete genome sequence of Flaviflexus sp. H23T48.</title>
        <authorList>
            <person name="Bae J.-W."/>
            <person name="Lee J.-Y."/>
        </authorList>
    </citation>
    <scope>NUCLEOTIDE SEQUENCE [LARGE SCALE GENOMIC DNA]</scope>
    <source>
        <strain evidence="15 16">H23T48</strain>
    </source>
</reference>
<comment type="subcellular location">
    <subcellularLocation>
        <location evidence="10 11">Cytoplasm</location>
    </subcellularLocation>
</comment>
<keyword evidence="4 10" id="KW-0547">Nucleotide-binding</keyword>
<evidence type="ECO:0000256" key="3">
    <source>
        <dbReference type="ARBA" id="ARBA00022618"/>
    </source>
</evidence>
<dbReference type="Gene3D" id="3.90.190.20">
    <property type="entry name" value="Mur ligase, C-terminal domain"/>
    <property type="match status" value="1"/>
</dbReference>
<dbReference type="InterPro" id="IPR005863">
    <property type="entry name" value="UDP-N-AcMur_synth"/>
</dbReference>
<dbReference type="InterPro" id="IPR036615">
    <property type="entry name" value="Mur_ligase_C_dom_sf"/>
</dbReference>
<dbReference type="GO" id="GO:0051301">
    <property type="term" value="P:cell division"/>
    <property type="evidence" value="ECO:0007669"/>
    <property type="project" value="UniProtKB-KW"/>
</dbReference>
<dbReference type="InterPro" id="IPR013221">
    <property type="entry name" value="Mur_ligase_cen"/>
</dbReference>
<keyword evidence="3 10" id="KW-0132">Cell division</keyword>
<dbReference type="GO" id="GO:0008766">
    <property type="term" value="F:UDP-N-acetylmuramoylalanyl-D-glutamyl-2,6-diaminopimelate-D-alanyl-D-alanine ligase activity"/>
    <property type="evidence" value="ECO:0007669"/>
    <property type="project" value="RHEA"/>
</dbReference>
<keyword evidence="6 10" id="KW-0133">Cell shape</keyword>
<evidence type="ECO:0000256" key="4">
    <source>
        <dbReference type="ARBA" id="ARBA00022741"/>
    </source>
</evidence>
<dbReference type="InterPro" id="IPR051046">
    <property type="entry name" value="MurCDEF_CellWall_CoF430Synth"/>
</dbReference>
<dbReference type="EMBL" id="CP034593">
    <property type="protein sequence ID" value="AZQ76217.1"/>
    <property type="molecule type" value="Genomic_DNA"/>
</dbReference>
<sequence>MIPVSLNQIAMDTRGRLLAEGSGDTIAASVTIDSRTVAGGALFVAIPGERVNGHDFAKAALDGGAAGVLVEDPDRAVANGADPARLIAVPSTQDALGHLARASLRRIREVANPLVVGVTGSVGKTTTKDLLATLLEPRGPIIAPPGSFNNELGLPLTVLRADENTATLVLEMGADKIGNLEHLTDIAPLDIGVVLAVARAHLGEFGGIENVAKAKSELVSGILPEGVAILNADDHRVAAMSSKAHKVVTFSATGSGDVTASDIALGDDGRASFTLGHGGSTASVSLGLVGEHHVSNALAAAAVGIVSGMDLTEIAERLGGVGAASPHRMDVWQSGDLTVIDDSYNANPDSMRAGIRALSQLGKGPKVAVLGAMLELGEESDAEHTGVGLELGQLGIDTLVAVGAPALAEGARQADVSAVDVTDIESAWPVVLSLAGQSGTILLKGSNGSKIWQLADRLKEEMC</sequence>
<dbReference type="InterPro" id="IPR036565">
    <property type="entry name" value="Mur-like_cat_sf"/>
</dbReference>
<protein>
    <recommendedName>
        <fullName evidence="10 11">UDP-N-acetylmuramoyl-tripeptide--D-alanyl-D-alanine ligase</fullName>
        <ecNumber evidence="10 11">6.3.2.10</ecNumber>
    </recommendedName>
    <alternativeName>
        <fullName evidence="10">D-alanyl-D-alanine-adding enzyme</fullName>
    </alternativeName>
</protein>
<dbReference type="NCBIfam" id="TIGR01143">
    <property type="entry name" value="murF"/>
    <property type="match status" value="1"/>
</dbReference>
<gene>
    <name evidence="10" type="primary">murF</name>
    <name evidence="15" type="ORF">EJ997_01580</name>
</gene>
<evidence type="ECO:0000313" key="15">
    <source>
        <dbReference type="EMBL" id="AZQ76217.1"/>
    </source>
</evidence>
<dbReference type="EC" id="6.3.2.10" evidence="10 11"/>
<dbReference type="Gene3D" id="3.40.1390.10">
    <property type="entry name" value="MurE/MurF, N-terminal domain"/>
    <property type="match status" value="1"/>
</dbReference>
<dbReference type="Pfam" id="PF01225">
    <property type="entry name" value="Mur_ligase"/>
    <property type="match status" value="1"/>
</dbReference>
<keyword evidence="2 10" id="KW-0436">Ligase</keyword>